<name>A0A1B7TFQ6_9ASCO</name>
<accession>A0A1B7TFQ6</accession>
<gene>
    <name evidence="1" type="ORF">HANVADRAFT_52298</name>
</gene>
<comment type="caution">
    <text evidence="1">The sequence shown here is derived from an EMBL/GenBank/DDBJ whole genome shotgun (WGS) entry which is preliminary data.</text>
</comment>
<dbReference type="AlphaFoldDB" id="A0A1B7TFQ6"/>
<keyword evidence="2" id="KW-1185">Reference proteome</keyword>
<organism evidence="1 2">
    <name type="scientific">Hanseniaspora valbyensis NRRL Y-1626</name>
    <dbReference type="NCBI Taxonomy" id="766949"/>
    <lineage>
        <taxon>Eukaryota</taxon>
        <taxon>Fungi</taxon>
        <taxon>Dikarya</taxon>
        <taxon>Ascomycota</taxon>
        <taxon>Saccharomycotina</taxon>
        <taxon>Saccharomycetes</taxon>
        <taxon>Saccharomycodales</taxon>
        <taxon>Saccharomycodaceae</taxon>
        <taxon>Hanseniaspora</taxon>
    </lineage>
</organism>
<evidence type="ECO:0000313" key="2">
    <source>
        <dbReference type="Proteomes" id="UP000092321"/>
    </source>
</evidence>
<reference evidence="2" key="1">
    <citation type="journal article" date="2016" name="Proc. Natl. Acad. Sci. U.S.A.">
        <title>Comparative genomics of biotechnologically important yeasts.</title>
        <authorList>
            <person name="Riley R."/>
            <person name="Haridas S."/>
            <person name="Wolfe K.H."/>
            <person name="Lopes M.R."/>
            <person name="Hittinger C.T."/>
            <person name="Goeker M."/>
            <person name="Salamov A.A."/>
            <person name="Wisecaver J.H."/>
            <person name="Long T.M."/>
            <person name="Calvey C.H."/>
            <person name="Aerts A.L."/>
            <person name="Barry K.W."/>
            <person name="Choi C."/>
            <person name="Clum A."/>
            <person name="Coughlan A.Y."/>
            <person name="Deshpande S."/>
            <person name="Douglass A.P."/>
            <person name="Hanson S.J."/>
            <person name="Klenk H.-P."/>
            <person name="LaButti K.M."/>
            <person name="Lapidus A."/>
            <person name="Lindquist E.A."/>
            <person name="Lipzen A.M."/>
            <person name="Meier-Kolthoff J.P."/>
            <person name="Ohm R.A."/>
            <person name="Otillar R.P."/>
            <person name="Pangilinan J.L."/>
            <person name="Peng Y."/>
            <person name="Rokas A."/>
            <person name="Rosa C.A."/>
            <person name="Scheuner C."/>
            <person name="Sibirny A.A."/>
            <person name="Slot J.C."/>
            <person name="Stielow J.B."/>
            <person name="Sun H."/>
            <person name="Kurtzman C.P."/>
            <person name="Blackwell M."/>
            <person name="Grigoriev I.V."/>
            <person name="Jeffries T.W."/>
        </authorList>
    </citation>
    <scope>NUCLEOTIDE SEQUENCE [LARGE SCALE GENOMIC DNA]</scope>
    <source>
        <strain evidence="2">NRRL Y-1626</strain>
    </source>
</reference>
<dbReference type="EMBL" id="LXPE01000008">
    <property type="protein sequence ID" value="OBA27576.1"/>
    <property type="molecule type" value="Genomic_DNA"/>
</dbReference>
<dbReference type="Proteomes" id="UP000092321">
    <property type="component" value="Unassembled WGS sequence"/>
</dbReference>
<proteinExistence type="predicted"/>
<protein>
    <submittedName>
        <fullName evidence="1">Uncharacterized protein</fullName>
    </submittedName>
</protein>
<sequence length="257" mass="30397">MFNTFNTADNSVKEPNNNINCNAHPSDDFYYYKLYNKYALAEEEENHKKVKLKKSMDLNEVYLTENDYVSLNNCIIQSKNSVPLEDPFSNTDSDVFDIDITSSDRIQTTKIRYFKKPYFNAKLIKHLFVSSYNCISEKRRLHFYLKSNEIPEPDIKNLSLDSSKLSNKEYNKLFVFKNYPEFQVYENTDSESEEELVRIHINKSGALDNTKAFLKINKESMEVSQRPSIVIKENGVYYNSKKERLWMKKFPVPFKKR</sequence>
<evidence type="ECO:0000313" key="1">
    <source>
        <dbReference type="EMBL" id="OBA27576.1"/>
    </source>
</evidence>